<dbReference type="InterPro" id="IPR022378">
    <property type="entry name" value="F420_OxRdatse_MSMEG2249_pred"/>
</dbReference>
<keyword evidence="4" id="KW-1185">Reference proteome</keyword>
<gene>
    <name evidence="3" type="ORF">GOOTI_128_00390</name>
</gene>
<dbReference type="STRING" id="1108044.GOOTI_128_00390"/>
<keyword evidence="1" id="KW-0560">Oxidoreductase</keyword>
<dbReference type="InterPro" id="IPR036661">
    <property type="entry name" value="Luciferase-like_sf"/>
</dbReference>
<evidence type="ECO:0000256" key="1">
    <source>
        <dbReference type="ARBA" id="ARBA00023002"/>
    </source>
</evidence>
<dbReference type="InterPro" id="IPR011251">
    <property type="entry name" value="Luciferase-like_dom"/>
</dbReference>
<evidence type="ECO:0000259" key="2">
    <source>
        <dbReference type="Pfam" id="PF00296"/>
    </source>
</evidence>
<dbReference type="OrthoDB" id="5723777at2"/>
<dbReference type="Proteomes" id="UP000005038">
    <property type="component" value="Unassembled WGS sequence"/>
</dbReference>
<evidence type="ECO:0000313" key="3">
    <source>
        <dbReference type="EMBL" id="GAB34895.1"/>
    </source>
</evidence>
<dbReference type="Gene3D" id="3.20.20.30">
    <property type="entry name" value="Luciferase-like domain"/>
    <property type="match status" value="1"/>
</dbReference>
<reference evidence="3" key="1">
    <citation type="submission" date="2012-02" db="EMBL/GenBank/DDBJ databases">
        <title>Whole genome shotgun sequence of Gordonia otitidis NBRC 100426.</title>
        <authorList>
            <person name="Yoshida I."/>
            <person name="Hosoyama A."/>
            <person name="Tsuchikane K."/>
            <person name="Katsumata H."/>
            <person name="Yamazaki S."/>
            <person name="Fujita N."/>
        </authorList>
    </citation>
    <scope>NUCLEOTIDE SEQUENCE [LARGE SCALE GENOMIC DNA]</scope>
    <source>
        <strain evidence="3">NBRC 100426</strain>
    </source>
</reference>
<dbReference type="PANTHER" id="PTHR43244:SF1">
    <property type="entry name" value="5,10-METHYLENETETRAHYDROMETHANOPTERIN REDUCTASE"/>
    <property type="match status" value="1"/>
</dbReference>
<dbReference type="SUPFAM" id="SSF51679">
    <property type="entry name" value="Bacterial luciferase-like"/>
    <property type="match status" value="1"/>
</dbReference>
<dbReference type="GO" id="GO:0016705">
    <property type="term" value="F:oxidoreductase activity, acting on paired donors, with incorporation or reduction of molecular oxygen"/>
    <property type="evidence" value="ECO:0007669"/>
    <property type="project" value="InterPro"/>
</dbReference>
<dbReference type="EMBL" id="BAFB01000128">
    <property type="protein sequence ID" value="GAB34895.1"/>
    <property type="molecule type" value="Genomic_DNA"/>
</dbReference>
<dbReference type="AlphaFoldDB" id="H5TN37"/>
<dbReference type="Pfam" id="PF00296">
    <property type="entry name" value="Bac_luciferase"/>
    <property type="match status" value="1"/>
</dbReference>
<feature type="domain" description="Luciferase-like" evidence="2">
    <location>
        <begin position="31"/>
        <end position="335"/>
    </location>
</feature>
<protein>
    <submittedName>
        <fullName evidence="3">Oxidoreductase</fullName>
    </submittedName>
</protein>
<name>H5TN37_GORO1</name>
<accession>H5TN37</accession>
<dbReference type="RefSeq" id="WP_007239124.1">
    <property type="nucleotide sequence ID" value="NZ_BAFB01000128.1"/>
</dbReference>
<dbReference type="PANTHER" id="PTHR43244">
    <property type="match status" value="1"/>
</dbReference>
<comment type="caution">
    <text evidence="3">The sequence shown here is derived from an EMBL/GenBank/DDBJ whole genome shotgun (WGS) entry which is preliminary data.</text>
</comment>
<sequence length="374" mass="40396">MSETVVGLHTPRDPRIGTDRLGFYALGGHVESPRQMLDELALAEEIGLGQAFISERLNVKEACALSGAAGAVTDTIGITTAATNINTRHPAITAAFATTMHRLTGGRFTLGVGRGLRPQIAAMGLPQTTTAELEEFAHLMRRLWHGETVLDYEGRLGNFPALKLDPGFHEDIPLATTAFGPATLAMAGRAYDVVVLHTFFADDTVVRAVDTVRTAAEQAGRDPRSVTIWSCYATVTDEVDDQTFIKKTVGRLATYLQVYGDLLVKTNNWDPALLERFRSSNVVSGLDGWADAVGDQETLERLREVLPAEWLDCAATGSPTRCAELVRRQFDLGVDGVIMHGATPSELVSTTAAFEEIEEDARAGSSPCSEVHRA</sequence>
<organism evidence="3 4">
    <name type="scientific">Gordonia otitidis (strain DSM 44809 / CCUG 52243 / JCM 12355 / NBRC 100426 / IFM 10032)</name>
    <dbReference type="NCBI Taxonomy" id="1108044"/>
    <lineage>
        <taxon>Bacteria</taxon>
        <taxon>Bacillati</taxon>
        <taxon>Actinomycetota</taxon>
        <taxon>Actinomycetes</taxon>
        <taxon>Mycobacteriales</taxon>
        <taxon>Gordoniaceae</taxon>
        <taxon>Gordonia</taxon>
    </lineage>
</organism>
<proteinExistence type="predicted"/>
<evidence type="ECO:0000313" key="4">
    <source>
        <dbReference type="Proteomes" id="UP000005038"/>
    </source>
</evidence>
<dbReference type="NCBIfam" id="TIGR03857">
    <property type="entry name" value="F420_MSMEG_2249"/>
    <property type="match status" value="1"/>
</dbReference>
<dbReference type="InterPro" id="IPR050564">
    <property type="entry name" value="F420-G6PD/mer"/>
</dbReference>